<dbReference type="Proteomes" id="UP000001745">
    <property type="component" value="Unassembled WGS sequence"/>
</dbReference>
<name>B8MHK4_TALSN</name>
<dbReference type="InterPro" id="IPR039697">
    <property type="entry name" value="Alcohol_dehydrogenase_Fe"/>
</dbReference>
<dbReference type="PANTHER" id="PTHR11496:SF107">
    <property type="entry name" value="ALCOHOL DEHYDROGENASE, PUTATIVE (AFU_ORTHOLOGUE AFUA_1G06800)-RELATED"/>
    <property type="match status" value="1"/>
</dbReference>
<dbReference type="SUPFAM" id="SSF56796">
    <property type="entry name" value="Dehydroquinate synthase-like"/>
    <property type="match status" value="1"/>
</dbReference>
<dbReference type="HOGENOM" id="CLU_915792_0_0_1"/>
<keyword evidence="1" id="KW-0560">Oxidoreductase</keyword>
<dbReference type="PANTHER" id="PTHR11496">
    <property type="entry name" value="ALCOHOL DEHYDROGENASE"/>
    <property type="match status" value="1"/>
</dbReference>
<sequence length="304" mass="33028">MVVMPVPALIVLTPNFSIDGVYSKVHVYMALRTNPYLNQLEAALGDNHAGTWIGIRPHTFWDDLVPIVNDIRAKKVDIVVTLGGTSIVDGAKAITYALANNVRPVEDMRTIVNPSPDDIARQDKFLQRDGIGNAPTVPLIFIPTSLSGGEYFKFSGAPTHNEGCLPHGIGYQLGPLGVGRGHTSCIMLPAVMKWNVARASEAQNDILGQQEKLKRVFLAEESVTSVLREANIDVKTCDVGDILRAVFNKLRMPATLEVGVGRDRFGTLARNSLNDAFLPTNPVPLLEKDVDKVLEILELVAGDA</sequence>
<dbReference type="VEuPathDB" id="FungiDB:TSTA_011010"/>
<dbReference type="eggNOG" id="KOG3857">
    <property type="taxonomic scope" value="Eukaryota"/>
</dbReference>
<dbReference type="GeneID" id="8109874"/>
<dbReference type="GO" id="GO:0004022">
    <property type="term" value="F:alcohol dehydrogenase (NAD+) activity"/>
    <property type="evidence" value="ECO:0007669"/>
    <property type="project" value="TreeGrafter"/>
</dbReference>
<dbReference type="OrthoDB" id="339764at2759"/>
<dbReference type="InterPro" id="IPR001670">
    <property type="entry name" value="ADH_Fe/GldA"/>
</dbReference>
<dbReference type="Pfam" id="PF00465">
    <property type="entry name" value="Fe-ADH"/>
    <property type="match status" value="1"/>
</dbReference>
<evidence type="ECO:0000256" key="1">
    <source>
        <dbReference type="ARBA" id="ARBA00023002"/>
    </source>
</evidence>
<proteinExistence type="predicted"/>
<accession>B8MHK4</accession>
<evidence type="ECO:0000313" key="3">
    <source>
        <dbReference type="EMBL" id="EED15985.1"/>
    </source>
</evidence>
<feature type="domain" description="Alcohol dehydrogenase iron-type/glycerol dehydrogenase GldA" evidence="2">
    <location>
        <begin position="33"/>
        <end position="149"/>
    </location>
</feature>
<dbReference type="GO" id="GO:0005739">
    <property type="term" value="C:mitochondrion"/>
    <property type="evidence" value="ECO:0007669"/>
    <property type="project" value="TreeGrafter"/>
</dbReference>
<dbReference type="GO" id="GO:0046872">
    <property type="term" value="F:metal ion binding"/>
    <property type="evidence" value="ECO:0007669"/>
    <property type="project" value="InterPro"/>
</dbReference>
<evidence type="ECO:0000259" key="2">
    <source>
        <dbReference type="Pfam" id="PF00465"/>
    </source>
</evidence>
<gene>
    <name evidence="3" type="ORF">TSTA_011010</name>
</gene>
<dbReference type="PhylomeDB" id="B8MHK4"/>
<dbReference type="RefSeq" id="XP_002483219.1">
    <property type="nucleotide sequence ID" value="XM_002483174.1"/>
</dbReference>
<dbReference type="Gene3D" id="3.40.50.1970">
    <property type="match status" value="1"/>
</dbReference>
<protein>
    <recommendedName>
        <fullName evidence="2">Alcohol dehydrogenase iron-type/glycerol dehydrogenase GldA domain-containing protein</fullName>
    </recommendedName>
</protein>
<organism evidence="3 4">
    <name type="scientific">Talaromyces stipitatus (strain ATCC 10500 / CBS 375.48 / QM 6759 / NRRL 1006)</name>
    <name type="common">Penicillium stipitatum</name>
    <dbReference type="NCBI Taxonomy" id="441959"/>
    <lineage>
        <taxon>Eukaryota</taxon>
        <taxon>Fungi</taxon>
        <taxon>Dikarya</taxon>
        <taxon>Ascomycota</taxon>
        <taxon>Pezizomycotina</taxon>
        <taxon>Eurotiomycetes</taxon>
        <taxon>Eurotiomycetidae</taxon>
        <taxon>Eurotiales</taxon>
        <taxon>Trichocomaceae</taxon>
        <taxon>Talaromyces</taxon>
        <taxon>Talaromyces sect. Talaromyces</taxon>
    </lineage>
</organism>
<dbReference type="EMBL" id="EQ962656">
    <property type="protein sequence ID" value="EED15985.1"/>
    <property type="molecule type" value="Genomic_DNA"/>
</dbReference>
<dbReference type="InParanoid" id="B8MHK4"/>
<reference evidence="4" key="1">
    <citation type="journal article" date="2015" name="Genome Announc.">
        <title>Genome sequence of the AIDS-associated pathogen Penicillium marneffei (ATCC18224) and its near taxonomic relative Talaromyces stipitatus (ATCC10500).</title>
        <authorList>
            <person name="Nierman W.C."/>
            <person name="Fedorova-Abrams N.D."/>
            <person name="Andrianopoulos A."/>
        </authorList>
    </citation>
    <scope>NUCLEOTIDE SEQUENCE [LARGE SCALE GENOMIC DNA]</scope>
    <source>
        <strain evidence="4">ATCC 10500 / CBS 375.48 / QM 6759 / NRRL 1006</strain>
    </source>
</reference>
<evidence type="ECO:0000313" key="4">
    <source>
        <dbReference type="Proteomes" id="UP000001745"/>
    </source>
</evidence>
<keyword evidence="4" id="KW-1185">Reference proteome</keyword>
<dbReference type="AlphaFoldDB" id="B8MHK4"/>
<dbReference type="STRING" id="441959.B8MHK4"/>